<evidence type="ECO:0000313" key="3">
    <source>
        <dbReference type="EMBL" id="KAF9787441.1"/>
    </source>
</evidence>
<dbReference type="GO" id="GO:0044183">
    <property type="term" value="F:protein folding chaperone"/>
    <property type="evidence" value="ECO:0007669"/>
    <property type="project" value="TreeGrafter"/>
</dbReference>
<protein>
    <recommendedName>
        <fullName evidence="5">TPR-like protein</fullName>
    </recommendedName>
</protein>
<dbReference type="PANTHER" id="PTHR46512:SF1">
    <property type="entry name" value="PEPTIDYLPROLYL ISOMERASE"/>
    <property type="match status" value="1"/>
</dbReference>
<evidence type="ECO:0000256" key="2">
    <source>
        <dbReference type="SAM" id="MobiDB-lite"/>
    </source>
</evidence>
<dbReference type="GO" id="GO:0012505">
    <property type="term" value="C:endomembrane system"/>
    <property type="evidence" value="ECO:0007669"/>
    <property type="project" value="TreeGrafter"/>
</dbReference>
<dbReference type="Gene3D" id="1.25.40.10">
    <property type="entry name" value="Tetratricopeptide repeat domain"/>
    <property type="match status" value="1"/>
</dbReference>
<dbReference type="Proteomes" id="UP000736335">
    <property type="component" value="Unassembled WGS sequence"/>
</dbReference>
<feature type="repeat" description="TPR" evidence="1">
    <location>
        <begin position="81"/>
        <end position="114"/>
    </location>
</feature>
<accession>A0A9P6L946</accession>
<feature type="compositionally biased region" description="Basic and acidic residues" evidence="2">
    <location>
        <begin position="8"/>
        <end position="22"/>
    </location>
</feature>
<dbReference type="SMART" id="SM00028">
    <property type="entry name" value="TPR"/>
    <property type="match status" value="3"/>
</dbReference>
<dbReference type="GO" id="GO:0016020">
    <property type="term" value="C:membrane"/>
    <property type="evidence" value="ECO:0007669"/>
    <property type="project" value="TreeGrafter"/>
</dbReference>
<dbReference type="InterPro" id="IPR011990">
    <property type="entry name" value="TPR-like_helical_dom_sf"/>
</dbReference>
<feature type="region of interest" description="Disordered" evidence="2">
    <location>
        <begin position="182"/>
        <end position="203"/>
    </location>
</feature>
<dbReference type="SUPFAM" id="SSF48452">
    <property type="entry name" value="TPR-like"/>
    <property type="match status" value="1"/>
</dbReference>
<evidence type="ECO:0000313" key="4">
    <source>
        <dbReference type="Proteomes" id="UP000736335"/>
    </source>
</evidence>
<dbReference type="GO" id="GO:0005740">
    <property type="term" value="C:mitochondrial envelope"/>
    <property type="evidence" value="ECO:0007669"/>
    <property type="project" value="TreeGrafter"/>
</dbReference>
<dbReference type="EMBL" id="WIUZ02000005">
    <property type="protein sequence ID" value="KAF9787441.1"/>
    <property type="molecule type" value="Genomic_DNA"/>
</dbReference>
<dbReference type="GO" id="GO:0043066">
    <property type="term" value="P:negative regulation of apoptotic process"/>
    <property type="evidence" value="ECO:0007669"/>
    <property type="project" value="TreeGrafter"/>
</dbReference>
<dbReference type="Pfam" id="PF14559">
    <property type="entry name" value="TPR_19"/>
    <property type="match status" value="1"/>
</dbReference>
<dbReference type="AlphaFoldDB" id="A0A9P6L946"/>
<evidence type="ECO:0008006" key="5">
    <source>
        <dbReference type="Google" id="ProtNLM"/>
    </source>
</evidence>
<dbReference type="PANTHER" id="PTHR46512">
    <property type="entry name" value="PEPTIDYLPROLYL ISOMERASE"/>
    <property type="match status" value="1"/>
</dbReference>
<gene>
    <name evidence="3" type="ORF">BJ322DRAFT_1055201</name>
</gene>
<reference evidence="3" key="1">
    <citation type="journal article" date="2020" name="Nat. Commun.">
        <title>Large-scale genome sequencing of mycorrhizal fungi provides insights into the early evolution of symbiotic traits.</title>
        <authorList>
            <person name="Miyauchi S."/>
            <person name="Kiss E."/>
            <person name="Kuo A."/>
            <person name="Drula E."/>
            <person name="Kohler A."/>
            <person name="Sanchez-Garcia M."/>
            <person name="Morin E."/>
            <person name="Andreopoulos B."/>
            <person name="Barry K.W."/>
            <person name="Bonito G."/>
            <person name="Buee M."/>
            <person name="Carver A."/>
            <person name="Chen C."/>
            <person name="Cichocki N."/>
            <person name="Clum A."/>
            <person name="Culley D."/>
            <person name="Crous P.W."/>
            <person name="Fauchery L."/>
            <person name="Girlanda M."/>
            <person name="Hayes R.D."/>
            <person name="Keri Z."/>
            <person name="LaButti K."/>
            <person name="Lipzen A."/>
            <person name="Lombard V."/>
            <person name="Magnuson J."/>
            <person name="Maillard F."/>
            <person name="Murat C."/>
            <person name="Nolan M."/>
            <person name="Ohm R.A."/>
            <person name="Pangilinan J."/>
            <person name="Pereira M.F."/>
            <person name="Perotto S."/>
            <person name="Peter M."/>
            <person name="Pfister S."/>
            <person name="Riley R."/>
            <person name="Sitrit Y."/>
            <person name="Stielow J.B."/>
            <person name="Szollosi G."/>
            <person name="Zifcakova L."/>
            <person name="Stursova M."/>
            <person name="Spatafora J.W."/>
            <person name="Tedersoo L."/>
            <person name="Vaario L.M."/>
            <person name="Yamada A."/>
            <person name="Yan M."/>
            <person name="Wang P."/>
            <person name="Xu J."/>
            <person name="Bruns T."/>
            <person name="Baldrian P."/>
            <person name="Vilgalys R."/>
            <person name="Dunand C."/>
            <person name="Henrissat B."/>
            <person name="Grigoriev I.V."/>
            <person name="Hibbett D."/>
            <person name="Nagy L.G."/>
            <person name="Martin F.M."/>
        </authorList>
    </citation>
    <scope>NUCLEOTIDE SEQUENCE</scope>
    <source>
        <strain evidence="3">UH-Tt-Lm1</strain>
    </source>
</reference>
<reference evidence="3" key="2">
    <citation type="submission" date="2020-11" db="EMBL/GenBank/DDBJ databases">
        <authorList>
            <consortium name="DOE Joint Genome Institute"/>
            <person name="Kuo A."/>
            <person name="Miyauchi S."/>
            <person name="Kiss E."/>
            <person name="Drula E."/>
            <person name="Kohler A."/>
            <person name="Sanchez-Garcia M."/>
            <person name="Andreopoulos B."/>
            <person name="Barry K.W."/>
            <person name="Bonito G."/>
            <person name="Buee M."/>
            <person name="Carver A."/>
            <person name="Chen C."/>
            <person name="Cichocki N."/>
            <person name="Clum A."/>
            <person name="Culley D."/>
            <person name="Crous P.W."/>
            <person name="Fauchery L."/>
            <person name="Girlanda M."/>
            <person name="Hayes R."/>
            <person name="Keri Z."/>
            <person name="Labutti K."/>
            <person name="Lipzen A."/>
            <person name="Lombard V."/>
            <person name="Magnuson J."/>
            <person name="Maillard F."/>
            <person name="Morin E."/>
            <person name="Murat C."/>
            <person name="Nolan M."/>
            <person name="Ohm R."/>
            <person name="Pangilinan J."/>
            <person name="Pereira M."/>
            <person name="Perotto S."/>
            <person name="Peter M."/>
            <person name="Riley R."/>
            <person name="Sitrit Y."/>
            <person name="Stielow B."/>
            <person name="Szollosi G."/>
            <person name="Zifcakova L."/>
            <person name="Stursova M."/>
            <person name="Spatafora J.W."/>
            <person name="Tedersoo L."/>
            <person name="Vaario L.-M."/>
            <person name="Yamada A."/>
            <person name="Yan M."/>
            <person name="Wang P."/>
            <person name="Xu J."/>
            <person name="Bruns T."/>
            <person name="Baldrian P."/>
            <person name="Vilgalys R."/>
            <person name="Henrissat B."/>
            <person name="Grigoriev I.V."/>
            <person name="Hibbett D."/>
            <person name="Nagy L.G."/>
            <person name="Martin F.M."/>
        </authorList>
    </citation>
    <scope>NUCLEOTIDE SEQUENCE</scope>
    <source>
        <strain evidence="3">UH-Tt-Lm1</strain>
    </source>
</reference>
<dbReference type="PROSITE" id="PS50005">
    <property type="entry name" value="TPR"/>
    <property type="match status" value="1"/>
</dbReference>
<evidence type="ECO:0000256" key="1">
    <source>
        <dbReference type="PROSITE-ProRule" id="PRU00339"/>
    </source>
</evidence>
<name>A0A9P6L946_9AGAM</name>
<proteinExistence type="predicted"/>
<dbReference type="GO" id="GO:0005829">
    <property type="term" value="C:cytosol"/>
    <property type="evidence" value="ECO:0007669"/>
    <property type="project" value="TreeGrafter"/>
</dbReference>
<organism evidence="3 4">
    <name type="scientific">Thelephora terrestris</name>
    <dbReference type="NCBI Taxonomy" id="56493"/>
    <lineage>
        <taxon>Eukaryota</taxon>
        <taxon>Fungi</taxon>
        <taxon>Dikarya</taxon>
        <taxon>Basidiomycota</taxon>
        <taxon>Agaricomycotina</taxon>
        <taxon>Agaricomycetes</taxon>
        <taxon>Thelephorales</taxon>
        <taxon>Thelephoraceae</taxon>
        <taxon>Thelephora</taxon>
    </lineage>
</organism>
<keyword evidence="4" id="KW-1185">Reference proteome</keyword>
<dbReference type="InterPro" id="IPR019734">
    <property type="entry name" value="TPR_rpt"/>
</dbReference>
<dbReference type="OrthoDB" id="433738at2759"/>
<keyword evidence="1" id="KW-0802">TPR repeat</keyword>
<feature type="region of interest" description="Disordered" evidence="2">
    <location>
        <begin position="1"/>
        <end position="22"/>
    </location>
</feature>
<comment type="caution">
    <text evidence="3">The sequence shown here is derived from an EMBL/GenBank/DDBJ whole genome shotgun (WGS) entry which is preliminary data.</text>
</comment>
<dbReference type="InterPro" id="IPR050754">
    <property type="entry name" value="FKBP4/5/8-like"/>
</dbReference>
<sequence length="203" mass="22491">MSSTNGSDGHEKKVETAKEKKELADKAFQASDLPTALRFYHEALFYLKGLDSNTTDIVAGNTGDQSATISPEKKEVNAIIEKVYSNMCACQIKQGKWQRAIETADKVLAKNPDNVKAKFRKGKALGELGFYEKATALLEDLLKANEQGQDAPAIKTELQRFRIMEKEVTKKADTKMRGFLNKDKTLLAKEEKPTKESETAAAS</sequence>